<comment type="caution">
    <text evidence="9">The sequence shown here is derived from an EMBL/GenBank/DDBJ whole genome shotgun (WGS) entry which is preliminary data.</text>
</comment>
<evidence type="ECO:0000259" key="7">
    <source>
        <dbReference type="Pfam" id="PF02687"/>
    </source>
</evidence>
<dbReference type="Pfam" id="PF02687">
    <property type="entry name" value="FtsX"/>
    <property type="match status" value="2"/>
</dbReference>
<dbReference type="GO" id="GO:0022857">
    <property type="term" value="F:transmembrane transporter activity"/>
    <property type="evidence" value="ECO:0007669"/>
    <property type="project" value="TreeGrafter"/>
</dbReference>
<dbReference type="InterPro" id="IPR003838">
    <property type="entry name" value="ABC3_permease_C"/>
</dbReference>
<evidence type="ECO:0000313" key="10">
    <source>
        <dbReference type="Proteomes" id="UP000250831"/>
    </source>
</evidence>
<feature type="transmembrane region" description="Helical" evidence="6">
    <location>
        <begin position="421"/>
        <end position="441"/>
    </location>
</feature>
<dbReference type="PANTHER" id="PTHR30572:SF18">
    <property type="entry name" value="ABC-TYPE MACROLIDE FAMILY EXPORT SYSTEM PERMEASE COMPONENT 2"/>
    <property type="match status" value="1"/>
</dbReference>
<organism evidence="9 10">
    <name type="scientific">Sphingobacterium athyrii</name>
    <dbReference type="NCBI Taxonomy" id="2152717"/>
    <lineage>
        <taxon>Bacteria</taxon>
        <taxon>Pseudomonadati</taxon>
        <taxon>Bacteroidota</taxon>
        <taxon>Sphingobacteriia</taxon>
        <taxon>Sphingobacteriales</taxon>
        <taxon>Sphingobacteriaceae</taxon>
        <taxon>Sphingobacterium</taxon>
    </lineage>
</organism>
<keyword evidence="4 6" id="KW-1133">Transmembrane helix</keyword>
<proteinExistence type="predicted"/>
<protein>
    <submittedName>
        <fullName evidence="9">Uncharacterized protein</fullName>
    </submittedName>
</protein>
<evidence type="ECO:0000256" key="2">
    <source>
        <dbReference type="ARBA" id="ARBA00022475"/>
    </source>
</evidence>
<feature type="domain" description="MacB-like periplasmic core" evidence="8">
    <location>
        <begin position="482"/>
        <end position="632"/>
    </location>
</feature>
<evidence type="ECO:0000259" key="8">
    <source>
        <dbReference type="Pfam" id="PF12704"/>
    </source>
</evidence>
<sequence length="800" mass="89679">MAQNDFKLAWRKLLKNKGFAFLNIIGLTLGFTGFILSYQYINRETSFDKWNQNYKEIYQIGLEAEGAFTDETSPSLAPLLKQNLPDIVYAGRKMVYNYGSYPLFGEKTVLIKNAALIDSSAARIFQVENAIGPLYKNKDQKDATMVKSPIAEQLFKKEDLNFDSPHSIPSMSLDLGMRETIYGTIKKQGLSMIDYDLLFIREPQDLFAENNPFLYQTFIQVRPGTDIAKLTDQINTIYHKEIAPKDKIRSSGYAKGKIYLDPLANLHLRPKTGSNTAYLITWVIGILSLLILLLASANFANMIMAQADQRLKELALKKILGSSRWAIVRQLLLEVFILTSAAAVLSFISLALTGNILQRWFNDDLRSYILSSETIIQLCVAVLLTTILSAIYPAIVLSGFKSVNLLKGGLSAILKKGTFRNVLLTFQISMAILFISGMLVIRGQLQYMQHTDKGFEPAQVINFKGVGMYYDSKIDGSFHQLKRRLENDPSIAAVASATNIPGEGEQPPKMEFSYAQKNISFAHVGIDPGYFKTLNIPNLQGNSNLSMDQLLRDSLSNYAVINESAAKSLGLSNPIGAKISGCDANFEIVGLVKDSKAYGFENAVQPTLYSFKNECGSMRIQTTLMVKTKPGMVDRAIETVKEEWEKNTTAKDLPLDYSFMDQQYALQHQKQQELQIAFNSFASLSVIIAALGLFSMAAYQAALRKKEMSIRKVLGASAQLLFVQLNKPFFRLFLIGIGIALPLAYLLMDKWLSNFAYHVNIQWWSFLIPIFCIFILILISISFQSLKVARTNPVDNLRDE</sequence>
<dbReference type="OrthoDB" id="1451596at2"/>
<feature type="transmembrane region" description="Helical" evidence="6">
    <location>
        <begin position="374"/>
        <end position="400"/>
    </location>
</feature>
<dbReference type="AlphaFoldDB" id="A0A363NN42"/>
<feature type="transmembrane region" description="Helical" evidence="6">
    <location>
        <begin position="763"/>
        <end position="783"/>
    </location>
</feature>
<keyword evidence="3 6" id="KW-0812">Transmembrane</keyword>
<gene>
    <name evidence="9" type="ORF">DCO56_21890</name>
</gene>
<dbReference type="Proteomes" id="UP000250831">
    <property type="component" value="Unassembled WGS sequence"/>
</dbReference>
<feature type="transmembrane region" description="Helical" evidence="6">
    <location>
        <begin position="729"/>
        <end position="748"/>
    </location>
</feature>
<dbReference type="RefSeq" id="WP_108635882.1">
    <property type="nucleotide sequence ID" value="NZ_QCXX01000007.1"/>
</dbReference>
<feature type="transmembrane region" description="Helical" evidence="6">
    <location>
        <begin position="331"/>
        <end position="354"/>
    </location>
</feature>
<feature type="domain" description="ABC3 transporter permease C-terminal" evidence="7">
    <location>
        <begin position="286"/>
        <end position="398"/>
    </location>
</feature>
<evidence type="ECO:0000256" key="6">
    <source>
        <dbReference type="SAM" id="Phobius"/>
    </source>
</evidence>
<evidence type="ECO:0000256" key="3">
    <source>
        <dbReference type="ARBA" id="ARBA00022692"/>
    </source>
</evidence>
<evidence type="ECO:0000256" key="5">
    <source>
        <dbReference type="ARBA" id="ARBA00023136"/>
    </source>
</evidence>
<feature type="transmembrane region" description="Helical" evidence="6">
    <location>
        <begin position="20"/>
        <end position="41"/>
    </location>
</feature>
<name>A0A363NN42_9SPHI</name>
<keyword evidence="10" id="KW-1185">Reference proteome</keyword>
<evidence type="ECO:0000256" key="1">
    <source>
        <dbReference type="ARBA" id="ARBA00004651"/>
    </source>
</evidence>
<dbReference type="PANTHER" id="PTHR30572">
    <property type="entry name" value="MEMBRANE COMPONENT OF TRANSPORTER-RELATED"/>
    <property type="match status" value="1"/>
</dbReference>
<keyword evidence="2" id="KW-1003">Cell membrane</keyword>
<dbReference type="Pfam" id="PF12704">
    <property type="entry name" value="MacB_PCD"/>
    <property type="match status" value="1"/>
</dbReference>
<dbReference type="InterPro" id="IPR050250">
    <property type="entry name" value="Macrolide_Exporter_MacB"/>
</dbReference>
<accession>A0A363NN42</accession>
<feature type="domain" description="ABC3 transporter permease C-terminal" evidence="7">
    <location>
        <begin position="680"/>
        <end position="793"/>
    </location>
</feature>
<evidence type="ECO:0000313" key="9">
    <source>
        <dbReference type="EMBL" id="PUV22218.1"/>
    </source>
</evidence>
<evidence type="ECO:0000256" key="4">
    <source>
        <dbReference type="ARBA" id="ARBA00022989"/>
    </source>
</evidence>
<keyword evidence="5 6" id="KW-0472">Membrane</keyword>
<dbReference type="InterPro" id="IPR025857">
    <property type="entry name" value="MacB_PCD"/>
</dbReference>
<dbReference type="EMBL" id="QCXX01000007">
    <property type="protein sequence ID" value="PUV22218.1"/>
    <property type="molecule type" value="Genomic_DNA"/>
</dbReference>
<reference evidence="9 10" key="1">
    <citation type="submission" date="2018-04" db="EMBL/GenBank/DDBJ databases">
        <title>Sphingobacterium sp. M46 Genome.</title>
        <authorList>
            <person name="Cheng J."/>
            <person name="Li Y."/>
        </authorList>
    </citation>
    <scope>NUCLEOTIDE SEQUENCE [LARGE SCALE GENOMIC DNA]</scope>
    <source>
        <strain evidence="9 10">M46</strain>
    </source>
</reference>
<comment type="subcellular location">
    <subcellularLocation>
        <location evidence="1">Cell membrane</location>
        <topology evidence="1">Multi-pass membrane protein</topology>
    </subcellularLocation>
</comment>
<feature type="transmembrane region" description="Helical" evidence="6">
    <location>
        <begin position="277"/>
        <end position="300"/>
    </location>
</feature>
<feature type="transmembrane region" description="Helical" evidence="6">
    <location>
        <begin position="681"/>
        <end position="702"/>
    </location>
</feature>
<dbReference type="GO" id="GO:0005886">
    <property type="term" value="C:plasma membrane"/>
    <property type="evidence" value="ECO:0007669"/>
    <property type="project" value="UniProtKB-SubCell"/>
</dbReference>